<dbReference type="GO" id="GO:0016020">
    <property type="term" value="C:membrane"/>
    <property type="evidence" value="ECO:0007669"/>
    <property type="project" value="UniProtKB-SubCell"/>
</dbReference>
<dbReference type="AlphaFoldDB" id="A0A444XVU5"/>
<gene>
    <name evidence="11" type="ORF">Ahy_B09g100097</name>
</gene>
<organism evidence="11 12">
    <name type="scientific">Arachis hypogaea</name>
    <name type="common">Peanut</name>
    <dbReference type="NCBI Taxonomy" id="3818"/>
    <lineage>
        <taxon>Eukaryota</taxon>
        <taxon>Viridiplantae</taxon>
        <taxon>Streptophyta</taxon>
        <taxon>Embryophyta</taxon>
        <taxon>Tracheophyta</taxon>
        <taxon>Spermatophyta</taxon>
        <taxon>Magnoliopsida</taxon>
        <taxon>eudicotyledons</taxon>
        <taxon>Gunneridae</taxon>
        <taxon>Pentapetalae</taxon>
        <taxon>rosids</taxon>
        <taxon>fabids</taxon>
        <taxon>Fabales</taxon>
        <taxon>Fabaceae</taxon>
        <taxon>Papilionoideae</taxon>
        <taxon>50 kb inversion clade</taxon>
        <taxon>dalbergioids sensu lato</taxon>
        <taxon>Dalbergieae</taxon>
        <taxon>Pterocarpus clade</taxon>
        <taxon>Arachis</taxon>
    </lineage>
</organism>
<keyword evidence="4 8" id="KW-0732">Signal</keyword>
<dbReference type="Gene3D" id="2.60.120.430">
    <property type="entry name" value="Galactose-binding lectin"/>
    <property type="match status" value="1"/>
</dbReference>
<evidence type="ECO:0000256" key="5">
    <source>
        <dbReference type="ARBA" id="ARBA00022737"/>
    </source>
</evidence>
<comment type="caution">
    <text evidence="11">The sequence shown here is derived from an EMBL/GenBank/DDBJ whole genome shotgun (WGS) entry which is preliminary data.</text>
</comment>
<feature type="domain" description="Malectin-like" evidence="10">
    <location>
        <begin position="29"/>
        <end position="346"/>
    </location>
</feature>
<evidence type="ECO:0000313" key="12">
    <source>
        <dbReference type="Proteomes" id="UP000289738"/>
    </source>
</evidence>
<comment type="subcellular location">
    <subcellularLocation>
        <location evidence="1">Membrane</location>
        <topology evidence="1">Single-pass membrane protein</topology>
    </subcellularLocation>
</comment>
<dbReference type="InterPro" id="IPR001611">
    <property type="entry name" value="Leu-rich_rpt"/>
</dbReference>
<feature type="signal peptide" evidence="8">
    <location>
        <begin position="1"/>
        <end position="20"/>
    </location>
</feature>
<dbReference type="Pfam" id="PF08263">
    <property type="entry name" value="LRRNT_2"/>
    <property type="match status" value="1"/>
</dbReference>
<keyword evidence="5" id="KW-0677">Repeat</keyword>
<keyword evidence="7" id="KW-0472">Membrane</keyword>
<dbReference type="FunFam" id="3.80.10.10:FF:000129">
    <property type="entry name" value="Leucine-rich repeat receptor-like kinase"/>
    <property type="match status" value="1"/>
</dbReference>
<evidence type="ECO:0000256" key="6">
    <source>
        <dbReference type="ARBA" id="ARBA00022989"/>
    </source>
</evidence>
<dbReference type="STRING" id="3818.A0A444XVU5"/>
<evidence type="ECO:0000259" key="9">
    <source>
        <dbReference type="Pfam" id="PF08263"/>
    </source>
</evidence>
<dbReference type="EMBL" id="SDMP01000019">
    <property type="protein sequence ID" value="RYQ93872.1"/>
    <property type="molecule type" value="Genomic_DNA"/>
</dbReference>
<feature type="domain" description="Leucine-rich repeat-containing N-terminal plant-type" evidence="9">
    <location>
        <begin position="356"/>
        <end position="393"/>
    </location>
</feature>
<keyword evidence="3" id="KW-0812">Transmembrane</keyword>
<dbReference type="Pfam" id="PF12819">
    <property type="entry name" value="Malectin_like"/>
    <property type="match status" value="1"/>
</dbReference>
<sequence>MRLLYLLLLLLPLLFTLSSSQTFPKGYSLNCGALSGTKIDGREWISDSAYISTGTPKNVTPSVLHPTLATVRSFNYQVKKHCYSVPVYRGAKYLLRSTYFYGAVNGPDHPSPPVFVQIVDGTLWTVVNTTIDYANGNSTLYEGVFLAQGKNMSFCIGSNNYTDSDPFISALEFLIVGGSLYNTTDFTKFGLSLVARSSFGYSGSPIRYPDDQFDRIWEPYGQGNSTKGNTDNVSVSGFWNLPPLKIFETHIGSDQLESLELRWPPASLPSSKYYVALYFADDAAGSRIFNISVNGITYFRDLNAISSGVVVFANQWPLSGPTTVTLTPTANSSLGPLINAGEVFEVLSLGERTLTRDVIALERIKKSLRNPPLDWNGDPCMPQQYAWTGITCSTGPRIRVVTLNLTSMELSGSLSPFVANMTALTNIWLGNNSLSGHIPDLGSLTLLETLHLEDNQFDGEIPSSLGNISTLHEVSSSIKPYLKTRAEPQISNFCGNDSISTPQTEDQTSFQPYLVFFELDSQSG</sequence>
<evidence type="ECO:0000256" key="7">
    <source>
        <dbReference type="ARBA" id="ARBA00023136"/>
    </source>
</evidence>
<feature type="chain" id="PRO_5019242948" evidence="8">
    <location>
        <begin position="21"/>
        <end position="524"/>
    </location>
</feature>
<accession>A0A444XVU5</accession>
<evidence type="ECO:0000256" key="1">
    <source>
        <dbReference type="ARBA" id="ARBA00004167"/>
    </source>
</evidence>
<name>A0A444XVU5_ARAHY</name>
<dbReference type="Proteomes" id="UP000289738">
    <property type="component" value="Chromosome B09"/>
</dbReference>
<evidence type="ECO:0000256" key="8">
    <source>
        <dbReference type="SAM" id="SignalP"/>
    </source>
</evidence>
<evidence type="ECO:0000313" key="11">
    <source>
        <dbReference type="EMBL" id="RYQ93872.1"/>
    </source>
</evidence>
<dbReference type="InterPro" id="IPR013210">
    <property type="entry name" value="LRR_N_plant-typ"/>
</dbReference>
<dbReference type="InterPro" id="IPR032675">
    <property type="entry name" value="LRR_dom_sf"/>
</dbReference>
<evidence type="ECO:0000256" key="2">
    <source>
        <dbReference type="ARBA" id="ARBA00022614"/>
    </source>
</evidence>
<evidence type="ECO:0000259" key="10">
    <source>
        <dbReference type="Pfam" id="PF12819"/>
    </source>
</evidence>
<protein>
    <submittedName>
        <fullName evidence="11">Uncharacterized protein</fullName>
    </submittedName>
</protein>
<dbReference type="Pfam" id="PF00560">
    <property type="entry name" value="LRR_1"/>
    <property type="match status" value="1"/>
</dbReference>
<evidence type="ECO:0000256" key="3">
    <source>
        <dbReference type="ARBA" id="ARBA00022692"/>
    </source>
</evidence>
<proteinExistence type="predicted"/>
<reference evidence="11 12" key="1">
    <citation type="submission" date="2019-01" db="EMBL/GenBank/DDBJ databases">
        <title>Sequencing of cultivated peanut Arachis hypogaea provides insights into genome evolution and oil improvement.</title>
        <authorList>
            <person name="Chen X."/>
        </authorList>
    </citation>
    <scope>NUCLEOTIDE SEQUENCE [LARGE SCALE GENOMIC DNA]</scope>
    <source>
        <strain evidence="12">cv. Fuhuasheng</strain>
        <tissue evidence="11">Leaves</tissue>
    </source>
</reference>
<keyword evidence="2" id="KW-0433">Leucine-rich repeat</keyword>
<keyword evidence="12" id="KW-1185">Reference proteome</keyword>
<dbReference type="PANTHER" id="PTHR45631">
    <property type="entry name" value="OS07G0107800 PROTEIN-RELATED"/>
    <property type="match status" value="1"/>
</dbReference>
<dbReference type="SUPFAM" id="SSF52058">
    <property type="entry name" value="L domain-like"/>
    <property type="match status" value="1"/>
</dbReference>
<keyword evidence="6" id="KW-1133">Transmembrane helix</keyword>
<dbReference type="InterPro" id="IPR024788">
    <property type="entry name" value="Malectin-like_Carb-bd_dom"/>
</dbReference>
<dbReference type="PANTHER" id="PTHR45631:SF3">
    <property type="entry name" value="OS05G0393100 PROTEIN"/>
    <property type="match status" value="1"/>
</dbReference>
<dbReference type="Gene3D" id="3.80.10.10">
    <property type="entry name" value="Ribonuclease Inhibitor"/>
    <property type="match status" value="1"/>
</dbReference>
<evidence type="ECO:0000256" key="4">
    <source>
        <dbReference type="ARBA" id="ARBA00022729"/>
    </source>
</evidence>